<evidence type="ECO:0000313" key="2">
    <source>
        <dbReference type="EMBL" id="KAK7492177.1"/>
    </source>
</evidence>
<feature type="region of interest" description="Disordered" evidence="1">
    <location>
        <begin position="1"/>
        <end position="55"/>
    </location>
</feature>
<sequence length="102" mass="11081">MAVEDALKHAEGHQHASTSCASRTRSGPYEAPGHPAPPIQEASVAVYPGRQNYSPRPRATQYFKITSPEEKMNCHVATFSFQLQTSLAVPIPPVSQGYSSQN</sequence>
<name>A0ABD0KZJ5_9CAEN</name>
<reference evidence="2 3" key="1">
    <citation type="journal article" date="2023" name="Sci. Data">
        <title>Genome assembly of the Korean intertidal mud-creeper Batillaria attramentaria.</title>
        <authorList>
            <person name="Patra A.K."/>
            <person name="Ho P.T."/>
            <person name="Jun S."/>
            <person name="Lee S.J."/>
            <person name="Kim Y."/>
            <person name="Won Y.J."/>
        </authorList>
    </citation>
    <scope>NUCLEOTIDE SEQUENCE [LARGE SCALE GENOMIC DNA]</scope>
    <source>
        <strain evidence="2">Wonlab-2016</strain>
    </source>
</reference>
<accession>A0ABD0KZJ5</accession>
<dbReference type="AlphaFoldDB" id="A0ABD0KZJ5"/>
<evidence type="ECO:0000256" key="1">
    <source>
        <dbReference type="SAM" id="MobiDB-lite"/>
    </source>
</evidence>
<protein>
    <submittedName>
        <fullName evidence="2">Uncharacterized protein</fullName>
    </submittedName>
</protein>
<dbReference type="EMBL" id="JACVVK020000106">
    <property type="protein sequence ID" value="KAK7492177.1"/>
    <property type="molecule type" value="Genomic_DNA"/>
</dbReference>
<feature type="compositionally biased region" description="Basic and acidic residues" evidence="1">
    <location>
        <begin position="1"/>
        <end position="14"/>
    </location>
</feature>
<gene>
    <name evidence="2" type="ORF">BaRGS_00016651</name>
</gene>
<dbReference type="Proteomes" id="UP001519460">
    <property type="component" value="Unassembled WGS sequence"/>
</dbReference>
<evidence type="ECO:0000313" key="3">
    <source>
        <dbReference type="Proteomes" id="UP001519460"/>
    </source>
</evidence>
<comment type="caution">
    <text evidence="2">The sequence shown here is derived from an EMBL/GenBank/DDBJ whole genome shotgun (WGS) entry which is preliminary data.</text>
</comment>
<proteinExistence type="predicted"/>
<feature type="compositionally biased region" description="Polar residues" evidence="1">
    <location>
        <begin position="15"/>
        <end position="25"/>
    </location>
</feature>
<organism evidence="2 3">
    <name type="scientific">Batillaria attramentaria</name>
    <dbReference type="NCBI Taxonomy" id="370345"/>
    <lineage>
        <taxon>Eukaryota</taxon>
        <taxon>Metazoa</taxon>
        <taxon>Spiralia</taxon>
        <taxon>Lophotrochozoa</taxon>
        <taxon>Mollusca</taxon>
        <taxon>Gastropoda</taxon>
        <taxon>Caenogastropoda</taxon>
        <taxon>Sorbeoconcha</taxon>
        <taxon>Cerithioidea</taxon>
        <taxon>Batillariidae</taxon>
        <taxon>Batillaria</taxon>
    </lineage>
</organism>
<keyword evidence="3" id="KW-1185">Reference proteome</keyword>